<name>A0A4Z1QXX5_9HYPH</name>
<dbReference type="GO" id="GO:0016788">
    <property type="term" value="F:hydrolase activity, acting on ester bonds"/>
    <property type="evidence" value="ECO:0007669"/>
    <property type="project" value="UniProtKB-ARBA"/>
</dbReference>
<organism evidence="1 2">
    <name type="scientific">Agrobacterium salinitolerans</name>
    <dbReference type="NCBI Taxonomy" id="1183413"/>
    <lineage>
        <taxon>Bacteria</taxon>
        <taxon>Pseudomonadati</taxon>
        <taxon>Pseudomonadota</taxon>
        <taxon>Alphaproteobacteria</taxon>
        <taxon>Hyphomicrobiales</taxon>
        <taxon>Rhizobiaceae</taxon>
        <taxon>Rhizobium/Agrobacterium group</taxon>
        <taxon>Agrobacterium</taxon>
    </lineage>
</organism>
<dbReference type="AlphaFoldDB" id="A0A4Z1QXX5"/>
<dbReference type="RefSeq" id="WP_137410316.1">
    <property type="nucleotide sequence ID" value="NZ_CP109968.1"/>
</dbReference>
<dbReference type="InterPro" id="IPR036514">
    <property type="entry name" value="SGNH_hydro_sf"/>
</dbReference>
<gene>
    <name evidence="1" type="ORF">CFBP5507_05910</name>
</gene>
<evidence type="ECO:0000313" key="1">
    <source>
        <dbReference type="EMBL" id="UYZ08534.1"/>
    </source>
</evidence>
<evidence type="ECO:0000313" key="2">
    <source>
        <dbReference type="Proteomes" id="UP000298735"/>
    </source>
</evidence>
<dbReference type="SUPFAM" id="SSF52266">
    <property type="entry name" value="SGNH hydrolase"/>
    <property type="match status" value="1"/>
</dbReference>
<reference evidence="1" key="1">
    <citation type="submission" date="2022-10" db="EMBL/GenBank/DDBJ databases">
        <title>Complete genome sequence of Agrobacterium salinitolerans CFBP5507.</title>
        <authorList>
            <person name="Tchabashvili S."/>
            <person name="Yen H.-C."/>
            <person name="Haryono M."/>
            <person name="Lin Y.-C."/>
            <person name="Lai E.-M."/>
            <person name="Kuo C.-H."/>
        </authorList>
    </citation>
    <scope>NUCLEOTIDE SEQUENCE</scope>
    <source>
        <strain evidence="1">CFBP5507</strain>
    </source>
</reference>
<dbReference type="Gene3D" id="3.40.50.1110">
    <property type="entry name" value="SGNH hydrolase"/>
    <property type="match status" value="1"/>
</dbReference>
<protein>
    <submittedName>
        <fullName evidence="1">SGNH/GDSL hydrolase family protein</fullName>
    </submittedName>
</protein>
<dbReference type="Proteomes" id="UP000298735">
    <property type="component" value="Chromosome Circular"/>
</dbReference>
<dbReference type="KEGG" id="asal:CFBP5507_05910"/>
<dbReference type="EMBL" id="CP109968">
    <property type="protein sequence ID" value="UYZ08534.1"/>
    <property type="molecule type" value="Genomic_DNA"/>
</dbReference>
<accession>A0A4Z1QXX5</accession>
<proteinExistence type="predicted"/>
<dbReference type="OrthoDB" id="252349at2"/>
<sequence>MGSYGYGFKNGLPLVTGRKRALPNAFGPLRQKLEAGQNVVIFVNGDSTAYSDFGIYYLFAKMLGDKYNATVIMRRWAEYDSVGGTWTGPKDYAAPVTLKAGTAQTISVYLAAIPGKVAGTIFDGSRKPKAIDAIPLPDICITHHGHNMQSFPTIAGATGLSFYSNGLGKWLGPIGMMELQWPDVPQLVTAQNPWKDYSDAYKMYNAIKFAVQAHEGLSFVDTYTPFIALGNASGLFRGGDNIHPSDSEANHAGAQLQADTLLSAFNAAPARPFSTPAWPLKSAANLIDNGDFSNWPGALPVGWTAAGSGLAVAKETGIKYGAAPYSCKITPSTGGSGQASYLQKYLSAQEMARIAGKTVCFAALCYSVRPQVNPATYFSVKNAFGNVRDYVTGAVMDCQDGWMWYMSVGIPIVNDPNEAWRYLRLIPSQQVPNPATSDPLIVQRVLITEGLPPKGLIAA</sequence>
<keyword evidence="1" id="KW-0378">Hydrolase</keyword>